<feature type="compositionally biased region" description="Polar residues" evidence="6">
    <location>
        <begin position="229"/>
        <end position="241"/>
    </location>
</feature>
<evidence type="ECO:0000256" key="3">
    <source>
        <dbReference type="ARBA" id="ARBA00022525"/>
    </source>
</evidence>
<comment type="caution">
    <text evidence="10">The sequence shown here is derived from an EMBL/GenBank/DDBJ whole genome shotgun (WGS) entry which is preliminary data.</text>
</comment>
<keyword evidence="7" id="KW-1133">Transmembrane helix</keyword>
<evidence type="ECO:0000256" key="8">
    <source>
        <dbReference type="SAM" id="SignalP"/>
    </source>
</evidence>
<evidence type="ECO:0000313" key="11">
    <source>
        <dbReference type="Proteomes" id="UP000294937"/>
    </source>
</evidence>
<dbReference type="AlphaFoldDB" id="A0A4R3L3M8"/>
<feature type="domain" description="Gram-positive cocci surface proteins LPxTG" evidence="9">
    <location>
        <begin position="243"/>
        <end position="281"/>
    </location>
</feature>
<comment type="subcellular location">
    <subcellularLocation>
        <location evidence="1">Secreted</location>
        <location evidence="1">Cell wall</location>
        <topology evidence="1">Peptidoglycan-anchor</topology>
    </subcellularLocation>
</comment>
<keyword evidence="3" id="KW-0964">Secreted</keyword>
<evidence type="ECO:0000256" key="5">
    <source>
        <dbReference type="ARBA" id="ARBA00023088"/>
    </source>
</evidence>
<dbReference type="OrthoDB" id="2560527at2"/>
<feature type="compositionally biased region" description="Gly residues" evidence="6">
    <location>
        <begin position="181"/>
        <end position="213"/>
    </location>
</feature>
<evidence type="ECO:0000256" key="6">
    <source>
        <dbReference type="SAM" id="MobiDB-lite"/>
    </source>
</evidence>
<reference evidence="10 11" key="1">
    <citation type="submission" date="2019-03" db="EMBL/GenBank/DDBJ databases">
        <title>Genomic Encyclopedia of Type Strains, Phase IV (KMG-IV): sequencing the most valuable type-strain genomes for metagenomic binning, comparative biology and taxonomic classification.</title>
        <authorList>
            <person name="Goeker M."/>
        </authorList>
    </citation>
    <scope>NUCLEOTIDE SEQUENCE [LARGE SCALE GENOMIC DNA]</scope>
    <source>
        <strain evidence="10 11">DSM 45707</strain>
    </source>
</reference>
<keyword evidence="4 8" id="KW-0732">Signal</keyword>
<feature type="signal peptide" evidence="8">
    <location>
        <begin position="1"/>
        <end position="25"/>
    </location>
</feature>
<dbReference type="NCBIfam" id="TIGR01167">
    <property type="entry name" value="LPXTG_anchor"/>
    <property type="match status" value="1"/>
</dbReference>
<name>A0A4R3L3M8_9BACL</name>
<keyword evidence="7" id="KW-0472">Membrane</keyword>
<feature type="region of interest" description="Disordered" evidence="6">
    <location>
        <begin position="134"/>
        <end position="251"/>
    </location>
</feature>
<evidence type="ECO:0000256" key="2">
    <source>
        <dbReference type="ARBA" id="ARBA00022512"/>
    </source>
</evidence>
<dbReference type="InterPro" id="IPR019931">
    <property type="entry name" value="LPXTG_anchor"/>
</dbReference>
<dbReference type="Proteomes" id="UP000294937">
    <property type="component" value="Unassembled WGS sequence"/>
</dbReference>
<accession>A0A4R3L3M8</accession>
<dbReference type="RefSeq" id="WP_131926008.1">
    <property type="nucleotide sequence ID" value="NZ_SMAG01000008.1"/>
</dbReference>
<proteinExistence type="predicted"/>
<sequence length="284" mass="29290">MKHLLHKWLLLCSVFVLVLSSPAFVGAKGNPDAQKGGASWDKSSLSFISEGGNCEGIWAEVQNGSGSKVMQGISKYEVYWIASGNPKSGQIVAEGEISPLQSGESFQLKFDPTTNPNGAAGNYMFKAYQREGHPGKGELWSGTITVSGPCDTPGNGDNPGNGETPGNGDNPSNGETPGNGDNPGNGETPGNGDNPGNGETPGNGDNPGNGDTPGNGDNPNGDTPSNGDTSNGDPDNKGTQQPEEKEGFSLPDTATKYPMMILIGLAVAVVGGLLFFFSRKKIVC</sequence>
<keyword evidence="7" id="KW-0812">Transmembrane</keyword>
<feature type="chain" id="PRO_5038831063" evidence="8">
    <location>
        <begin position="26"/>
        <end position="284"/>
    </location>
</feature>
<gene>
    <name evidence="10" type="ORF">EDD58_10875</name>
</gene>
<organism evidence="10 11">
    <name type="scientific">Hazenella coriacea</name>
    <dbReference type="NCBI Taxonomy" id="1179467"/>
    <lineage>
        <taxon>Bacteria</taxon>
        <taxon>Bacillati</taxon>
        <taxon>Bacillota</taxon>
        <taxon>Bacilli</taxon>
        <taxon>Bacillales</taxon>
        <taxon>Thermoactinomycetaceae</taxon>
        <taxon>Hazenella</taxon>
    </lineage>
</organism>
<feature type="compositionally biased region" description="Low complexity" evidence="6">
    <location>
        <begin position="214"/>
        <end position="228"/>
    </location>
</feature>
<protein>
    <submittedName>
        <fullName evidence="10">YqxM protein</fullName>
    </submittedName>
</protein>
<dbReference type="Pfam" id="PF00746">
    <property type="entry name" value="Gram_pos_anchor"/>
    <property type="match status" value="1"/>
</dbReference>
<evidence type="ECO:0000256" key="7">
    <source>
        <dbReference type="SAM" id="Phobius"/>
    </source>
</evidence>
<evidence type="ECO:0000313" key="10">
    <source>
        <dbReference type="EMBL" id="TCS93260.1"/>
    </source>
</evidence>
<evidence type="ECO:0000256" key="4">
    <source>
        <dbReference type="ARBA" id="ARBA00022729"/>
    </source>
</evidence>
<dbReference type="EMBL" id="SMAG01000008">
    <property type="protein sequence ID" value="TCS93260.1"/>
    <property type="molecule type" value="Genomic_DNA"/>
</dbReference>
<feature type="compositionally biased region" description="Low complexity" evidence="6">
    <location>
        <begin position="166"/>
        <end position="180"/>
    </location>
</feature>
<feature type="transmembrane region" description="Helical" evidence="7">
    <location>
        <begin position="257"/>
        <end position="277"/>
    </location>
</feature>
<evidence type="ECO:0000256" key="1">
    <source>
        <dbReference type="ARBA" id="ARBA00004168"/>
    </source>
</evidence>
<keyword evidence="2" id="KW-0134">Cell wall</keyword>
<keyword evidence="5" id="KW-0572">Peptidoglycan-anchor</keyword>
<keyword evidence="11" id="KW-1185">Reference proteome</keyword>
<evidence type="ECO:0000259" key="9">
    <source>
        <dbReference type="Pfam" id="PF00746"/>
    </source>
</evidence>